<dbReference type="HOGENOM" id="CLU_1208389_0_0_6"/>
<dbReference type="AlphaFoldDB" id="Q1N6A1"/>
<organism evidence="1 2">
    <name type="scientific">Bermanella marisrubri</name>
    <dbReference type="NCBI Taxonomy" id="207949"/>
    <lineage>
        <taxon>Bacteria</taxon>
        <taxon>Pseudomonadati</taxon>
        <taxon>Pseudomonadota</taxon>
        <taxon>Gammaproteobacteria</taxon>
        <taxon>Oceanospirillales</taxon>
        <taxon>Oceanospirillaceae</taxon>
        <taxon>Bermanella</taxon>
    </lineage>
</organism>
<protein>
    <submittedName>
        <fullName evidence="1">Uncharacterized protein</fullName>
    </submittedName>
</protein>
<dbReference type="STRING" id="207949.RED65_09874"/>
<keyword evidence="2" id="KW-1185">Reference proteome</keyword>
<gene>
    <name evidence="1" type="ORF">RED65_09874</name>
</gene>
<evidence type="ECO:0000313" key="1">
    <source>
        <dbReference type="EMBL" id="EAT13691.1"/>
    </source>
</evidence>
<sequence>MPFKSVSTILKKNQSKEFIVIKTVLAAVVALSLVACSGPSRTPQEQAISYALIEDVTLRKLQEECTDVSTSAKQSAWRGQRSWWKRNGGLVKAADYGLSYNVVTLTDDRLETGARYAMGLTFDIVHAAEENVKALLAGDDKEKACMNVMSEYRDGDRDLQQESEHYPVLVKLQQEREAQGDDHYLKISRLEKQKGEQYSRSAYTVERLVKRQGCVKPKVRTLKANGPNEVLEATCADDSFMLIRCEWRNCKIQK</sequence>
<proteinExistence type="predicted"/>
<dbReference type="EMBL" id="AAQH01000001">
    <property type="protein sequence ID" value="EAT13691.1"/>
    <property type="molecule type" value="Genomic_DNA"/>
</dbReference>
<name>Q1N6A1_9GAMM</name>
<reference evidence="1 2" key="1">
    <citation type="submission" date="2006-03" db="EMBL/GenBank/DDBJ databases">
        <authorList>
            <person name="Pinhassi J."/>
            <person name="Pedros-Alio C."/>
            <person name="Ferriera S."/>
            <person name="Johnson J."/>
            <person name="Kravitz S."/>
            <person name="Halpern A."/>
            <person name="Remington K."/>
            <person name="Beeson K."/>
            <person name="Tran B."/>
            <person name="Rogers Y.-H."/>
            <person name="Friedman R."/>
            <person name="Venter J.C."/>
        </authorList>
    </citation>
    <scope>NUCLEOTIDE SEQUENCE [LARGE SCALE GENOMIC DNA]</scope>
    <source>
        <strain evidence="1 2">RED65</strain>
    </source>
</reference>
<dbReference type="Proteomes" id="UP000004263">
    <property type="component" value="Unassembled WGS sequence"/>
</dbReference>
<accession>Q1N6A1</accession>
<comment type="caution">
    <text evidence="1">The sequence shown here is derived from an EMBL/GenBank/DDBJ whole genome shotgun (WGS) entry which is preliminary data.</text>
</comment>
<evidence type="ECO:0000313" key="2">
    <source>
        <dbReference type="Proteomes" id="UP000004263"/>
    </source>
</evidence>